<evidence type="ECO:0000256" key="1">
    <source>
        <dbReference type="SAM" id="Phobius"/>
    </source>
</evidence>
<accession>A0A495AC95</accession>
<sequence length="115" mass="12395">MTFLLHLLVFLHIMGVAVIVGTWFYTMKRPTVTVGQFWAAVLMLVTGLGLVAYHELNGGGINYVKIGVKLVILLIVLVAAFIGMRKTQRSEPVSTGLAHAVGGMALINAAVAVFW</sequence>
<dbReference type="Proteomes" id="UP000249516">
    <property type="component" value="Unassembled WGS sequence"/>
</dbReference>
<keyword evidence="1" id="KW-1133">Transmembrane helix</keyword>
<gene>
    <name evidence="2" type="ORF">C1C97_000835</name>
</gene>
<keyword evidence="1" id="KW-0472">Membrane</keyword>
<evidence type="ECO:0000313" key="2">
    <source>
        <dbReference type="EMBL" id="RKQ36265.1"/>
    </source>
</evidence>
<feature type="transmembrane region" description="Helical" evidence="1">
    <location>
        <begin position="37"/>
        <end position="54"/>
    </location>
</feature>
<feature type="transmembrane region" description="Helical" evidence="1">
    <location>
        <begin position="6"/>
        <end position="25"/>
    </location>
</feature>
<keyword evidence="1" id="KW-0812">Transmembrane</keyword>
<keyword evidence="3" id="KW-1185">Reference proteome</keyword>
<evidence type="ECO:0000313" key="3">
    <source>
        <dbReference type="Proteomes" id="UP000249516"/>
    </source>
</evidence>
<name>A0A495AC95_9MICC</name>
<organism evidence="2 3">
    <name type="scientific">Kocuria tytonis</name>
    <dbReference type="NCBI Taxonomy" id="2054280"/>
    <lineage>
        <taxon>Bacteria</taxon>
        <taxon>Bacillati</taxon>
        <taxon>Actinomycetota</taxon>
        <taxon>Actinomycetes</taxon>
        <taxon>Micrococcales</taxon>
        <taxon>Micrococcaceae</taxon>
        <taxon>Kocuria</taxon>
    </lineage>
</organism>
<feature type="transmembrane region" description="Helical" evidence="1">
    <location>
        <begin position="66"/>
        <end position="84"/>
    </location>
</feature>
<proteinExistence type="predicted"/>
<feature type="transmembrane region" description="Helical" evidence="1">
    <location>
        <begin position="96"/>
        <end position="114"/>
    </location>
</feature>
<dbReference type="RefSeq" id="WP_121029663.1">
    <property type="nucleotide sequence ID" value="NZ_PNJG02000001.1"/>
</dbReference>
<protein>
    <recommendedName>
        <fullName evidence="4">Fe-S protein</fullName>
    </recommendedName>
</protein>
<comment type="caution">
    <text evidence="2">The sequence shown here is derived from an EMBL/GenBank/DDBJ whole genome shotgun (WGS) entry which is preliminary data.</text>
</comment>
<evidence type="ECO:0008006" key="4">
    <source>
        <dbReference type="Google" id="ProtNLM"/>
    </source>
</evidence>
<reference evidence="2 3" key="1">
    <citation type="submission" date="2018-10" db="EMBL/GenBank/DDBJ databases">
        <title>Kocuria tytouropygialis sp. nov., isolated from the uropygial gland of an American barn owl (Tyto furcata).</title>
        <authorList>
            <person name="Braun M.S."/>
            <person name="Wang E."/>
            <person name="Zimmermann S."/>
            <person name="Wagner H."/>
            <person name="Wink M."/>
        </authorList>
    </citation>
    <scope>NUCLEOTIDE SEQUENCE [LARGE SCALE GENOMIC DNA]</scope>
    <source>
        <strain evidence="2 3">442</strain>
    </source>
</reference>
<dbReference type="OrthoDB" id="3830423at2"/>
<dbReference type="EMBL" id="PNJG02000001">
    <property type="protein sequence ID" value="RKQ36265.1"/>
    <property type="molecule type" value="Genomic_DNA"/>
</dbReference>
<dbReference type="AlphaFoldDB" id="A0A495AC95"/>